<keyword evidence="7" id="KW-0378">Hydrolase</keyword>
<dbReference type="EMBL" id="DRVY01000015">
    <property type="protein sequence ID" value="HHR91963.1"/>
    <property type="molecule type" value="Genomic_DNA"/>
</dbReference>
<evidence type="ECO:0000256" key="8">
    <source>
        <dbReference type="ARBA" id="ARBA00022960"/>
    </source>
</evidence>
<dbReference type="InterPro" id="IPR001460">
    <property type="entry name" value="PCN-bd_Tpept"/>
</dbReference>
<evidence type="ECO:0000256" key="1">
    <source>
        <dbReference type="ARBA" id="ARBA00004167"/>
    </source>
</evidence>
<feature type="domain" description="Penicillin-binding protein transpeptidase" evidence="14">
    <location>
        <begin position="261"/>
        <end position="580"/>
    </location>
</feature>
<keyword evidence="9" id="KW-0573">Peptidoglycan synthesis</keyword>
<gene>
    <name evidence="16" type="primary">mrdA</name>
    <name evidence="16" type="ORF">ENL96_00400</name>
</gene>
<dbReference type="InterPro" id="IPR036138">
    <property type="entry name" value="PBP_dimer_sf"/>
</dbReference>
<proteinExistence type="predicted"/>
<dbReference type="SUPFAM" id="SSF56601">
    <property type="entry name" value="beta-lactamase/transpeptidase-like"/>
    <property type="match status" value="1"/>
</dbReference>
<dbReference type="GO" id="GO:0009002">
    <property type="term" value="F:serine-type D-Ala-D-Ala carboxypeptidase activity"/>
    <property type="evidence" value="ECO:0007669"/>
    <property type="project" value="InterPro"/>
</dbReference>
<keyword evidence="10 13" id="KW-1133">Transmembrane helix</keyword>
<evidence type="ECO:0000259" key="14">
    <source>
        <dbReference type="Pfam" id="PF00905"/>
    </source>
</evidence>
<dbReference type="AlphaFoldDB" id="A0A7C5YX96"/>
<evidence type="ECO:0000256" key="4">
    <source>
        <dbReference type="ARBA" id="ARBA00022519"/>
    </source>
</evidence>
<comment type="caution">
    <text evidence="16">The sequence shown here is derived from an EMBL/GenBank/DDBJ whole genome shotgun (WGS) entry which is preliminary data.</text>
</comment>
<dbReference type="GO" id="GO:0009252">
    <property type="term" value="P:peptidoglycan biosynthetic process"/>
    <property type="evidence" value="ECO:0007669"/>
    <property type="project" value="UniProtKB-KW"/>
</dbReference>
<keyword evidence="4" id="KW-0997">Cell inner membrane</keyword>
<keyword evidence="12" id="KW-0961">Cell wall biogenesis/degradation</keyword>
<dbReference type="Pfam" id="PF03717">
    <property type="entry name" value="PBP_dimer"/>
    <property type="match status" value="1"/>
</dbReference>
<evidence type="ECO:0000259" key="15">
    <source>
        <dbReference type="Pfam" id="PF03717"/>
    </source>
</evidence>
<name>A0A7C5YX96_UNCC3</name>
<evidence type="ECO:0000256" key="9">
    <source>
        <dbReference type="ARBA" id="ARBA00022984"/>
    </source>
</evidence>
<evidence type="ECO:0000256" key="3">
    <source>
        <dbReference type="ARBA" id="ARBA00022475"/>
    </source>
</evidence>
<keyword evidence="5" id="KW-0645">Protease</keyword>
<evidence type="ECO:0000256" key="7">
    <source>
        <dbReference type="ARBA" id="ARBA00022801"/>
    </source>
</evidence>
<keyword evidence="8" id="KW-0133">Cell shape</keyword>
<evidence type="ECO:0000256" key="10">
    <source>
        <dbReference type="ARBA" id="ARBA00022989"/>
    </source>
</evidence>
<comment type="subcellular location">
    <subcellularLocation>
        <location evidence="2">Cell membrane</location>
    </subcellularLocation>
    <subcellularLocation>
        <location evidence="1">Membrane</location>
        <topology evidence="1">Single-pass membrane protein</topology>
    </subcellularLocation>
</comment>
<evidence type="ECO:0000256" key="5">
    <source>
        <dbReference type="ARBA" id="ARBA00022670"/>
    </source>
</evidence>
<dbReference type="GO" id="GO:0008658">
    <property type="term" value="F:penicillin binding"/>
    <property type="evidence" value="ECO:0007669"/>
    <property type="project" value="InterPro"/>
</dbReference>
<evidence type="ECO:0000256" key="12">
    <source>
        <dbReference type="ARBA" id="ARBA00023316"/>
    </source>
</evidence>
<evidence type="ECO:0000256" key="13">
    <source>
        <dbReference type="SAM" id="Phobius"/>
    </source>
</evidence>
<dbReference type="GO" id="GO:0071972">
    <property type="term" value="F:peptidoglycan L,D-transpeptidase activity"/>
    <property type="evidence" value="ECO:0007669"/>
    <property type="project" value="TreeGrafter"/>
</dbReference>
<dbReference type="Gene3D" id="3.40.710.10">
    <property type="entry name" value="DD-peptidase/beta-lactamase superfamily"/>
    <property type="match status" value="1"/>
</dbReference>
<sequence>MKEVNLTKNKYFLYFFIFVISVPLFVRLIDLQIVKGADFRHQANEYFIRYRPIYAPRGVIFSADGKQLVYNKATFSIWLDSTIIGDRKDEILNFISTVIEIPIEVLQKVYNEKVSVGYNEFILVDGLNWEKGPYQISLKEADLPGVRVESSTTRYYPEGDLYSHIIGYIGAVSKEDITKRGLDPNDTVGKDGLEAYYDGVLRGTNGRRVAEVTSVGKIINSYIPLEAIPGKNLYLTIDDKIQRKVWEVLNDAVKEGGASGGAAIIEDITNGGILAMVSVPAYDNNIFTGGLNYSKILEVMNDRNAPLLNRAISSAYPPGSTFKTVTGSVALESGSVNPYEKVYTGGVFDYRGVRFQDFGQRNWGYLNMVEAYKVSSNIYFMKCALSIDNKTGDGIGEIVKFAQLYGLGNKTGIDLPGETSGLLASPQTKMAIHNEMWYPGDLLNASIGQGDNLVSPIQMVVLASSIANNGVVLRPHVVGGIESNGFIRTVETEVVRSGFISQKNIEIIKKGMRATVSEPQGVARSINSPFVEVAAKTGSAEFGIKREGGYSGSHAWVMGFAPYDNPKIAFVFFLEGGGTSWNAAKHMRTILDWYFTEYRK</sequence>
<evidence type="ECO:0000313" key="16">
    <source>
        <dbReference type="EMBL" id="HHR91963.1"/>
    </source>
</evidence>
<feature type="transmembrane region" description="Helical" evidence="13">
    <location>
        <begin position="12"/>
        <end position="29"/>
    </location>
</feature>
<dbReference type="Gene3D" id="3.90.1310.10">
    <property type="entry name" value="Penicillin-binding protein 2a (Domain 2)"/>
    <property type="match status" value="1"/>
</dbReference>
<dbReference type="SUPFAM" id="SSF56519">
    <property type="entry name" value="Penicillin binding protein dimerisation domain"/>
    <property type="match status" value="1"/>
</dbReference>
<dbReference type="NCBIfam" id="TIGR03423">
    <property type="entry name" value="pbp2_mrdA"/>
    <property type="match status" value="1"/>
</dbReference>
<dbReference type="GO" id="GO:0005886">
    <property type="term" value="C:plasma membrane"/>
    <property type="evidence" value="ECO:0007669"/>
    <property type="project" value="UniProtKB-SubCell"/>
</dbReference>
<evidence type="ECO:0000256" key="2">
    <source>
        <dbReference type="ARBA" id="ARBA00004236"/>
    </source>
</evidence>
<accession>A0A7C5YX96</accession>
<evidence type="ECO:0000256" key="6">
    <source>
        <dbReference type="ARBA" id="ARBA00022692"/>
    </source>
</evidence>
<keyword evidence="11 13" id="KW-0472">Membrane</keyword>
<dbReference type="InterPro" id="IPR050515">
    <property type="entry name" value="Beta-lactam/transpept"/>
</dbReference>
<reference evidence="16" key="1">
    <citation type="journal article" date="2020" name="mSystems">
        <title>Genome- and Community-Level Interaction Insights into Carbon Utilization and Element Cycling Functions of Hydrothermarchaeota in Hydrothermal Sediment.</title>
        <authorList>
            <person name="Zhou Z."/>
            <person name="Liu Y."/>
            <person name="Xu W."/>
            <person name="Pan J."/>
            <person name="Luo Z.H."/>
            <person name="Li M."/>
        </authorList>
    </citation>
    <scope>NUCLEOTIDE SEQUENCE [LARGE SCALE GENOMIC DNA]</scope>
    <source>
        <strain evidence="16">SpSt-1042</strain>
    </source>
</reference>
<dbReference type="GO" id="GO:0008360">
    <property type="term" value="P:regulation of cell shape"/>
    <property type="evidence" value="ECO:0007669"/>
    <property type="project" value="UniProtKB-KW"/>
</dbReference>
<dbReference type="GO" id="GO:0006508">
    <property type="term" value="P:proteolysis"/>
    <property type="evidence" value="ECO:0007669"/>
    <property type="project" value="UniProtKB-KW"/>
</dbReference>
<organism evidence="16">
    <name type="scientific">candidate division CPR3 bacterium</name>
    <dbReference type="NCBI Taxonomy" id="2268181"/>
    <lineage>
        <taxon>Bacteria</taxon>
        <taxon>Bacteria division CPR3</taxon>
    </lineage>
</organism>
<dbReference type="InterPro" id="IPR012338">
    <property type="entry name" value="Beta-lactam/transpept-like"/>
</dbReference>
<dbReference type="Pfam" id="PF00905">
    <property type="entry name" value="Transpeptidase"/>
    <property type="match status" value="1"/>
</dbReference>
<dbReference type="InterPro" id="IPR017790">
    <property type="entry name" value="Penicillin-binding_protein_2"/>
</dbReference>
<protein>
    <submittedName>
        <fullName evidence="16">Penicillin-binding protein 2</fullName>
    </submittedName>
</protein>
<keyword evidence="6 13" id="KW-0812">Transmembrane</keyword>
<dbReference type="InterPro" id="IPR005311">
    <property type="entry name" value="PBP_dimer"/>
</dbReference>
<dbReference type="PANTHER" id="PTHR30627">
    <property type="entry name" value="PEPTIDOGLYCAN D,D-TRANSPEPTIDASE"/>
    <property type="match status" value="1"/>
</dbReference>
<dbReference type="PANTHER" id="PTHR30627:SF2">
    <property type="entry name" value="PEPTIDOGLYCAN D,D-TRANSPEPTIDASE MRDA"/>
    <property type="match status" value="1"/>
</dbReference>
<evidence type="ECO:0000256" key="11">
    <source>
        <dbReference type="ARBA" id="ARBA00023136"/>
    </source>
</evidence>
<keyword evidence="3" id="KW-1003">Cell membrane</keyword>
<dbReference type="GO" id="GO:0071555">
    <property type="term" value="P:cell wall organization"/>
    <property type="evidence" value="ECO:0007669"/>
    <property type="project" value="UniProtKB-KW"/>
</dbReference>
<feature type="domain" description="Penicillin-binding protein dimerisation" evidence="15">
    <location>
        <begin position="53"/>
        <end position="221"/>
    </location>
</feature>